<proteinExistence type="predicted"/>
<evidence type="ECO:0000313" key="3">
    <source>
        <dbReference type="Proteomes" id="UP001521116"/>
    </source>
</evidence>
<dbReference type="EMBL" id="JAJVDC020000047">
    <property type="protein sequence ID" value="KAL1630402.1"/>
    <property type="molecule type" value="Genomic_DNA"/>
</dbReference>
<evidence type="ECO:0008006" key="4">
    <source>
        <dbReference type="Google" id="ProtNLM"/>
    </source>
</evidence>
<comment type="caution">
    <text evidence="2">The sequence shown here is derived from an EMBL/GenBank/DDBJ whole genome shotgun (WGS) entry which is preliminary data.</text>
</comment>
<keyword evidence="1" id="KW-1133">Transmembrane helix</keyword>
<keyword evidence="1" id="KW-0812">Transmembrane</keyword>
<dbReference type="PANTHER" id="PTHR28019:SF7">
    <property type="entry name" value="SUR7 PROTEIN"/>
    <property type="match status" value="1"/>
</dbReference>
<dbReference type="Proteomes" id="UP001521116">
    <property type="component" value="Unassembled WGS sequence"/>
</dbReference>
<accession>A0ABR3SV07</accession>
<feature type="transmembrane region" description="Helical" evidence="1">
    <location>
        <begin position="146"/>
        <end position="169"/>
    </location>
</feature>
<evidence type="ECO:0000256" key="1">
    <source>
        <dbReference type="SAM" id="Phobius"/>
    </source>
</evidence>
<evidence type="ECO:0000313" key="2">
    <source>
        <dbReference type="EMBL" id="KAL1630402.1"/>
    </source>
</evidence>
<reference evidence="2 3" key="1">
    <citation type="submission" date="2024-02" db="EMBL/GenBank/DDBJ databases">
        <title>De novo assembly and annotation of 12 fungi associated with fruit tree decline syndrome in Ontario, Canada.</title>
        <authorList>
            <person name="Sulman M."/>
            <person name="Ellouze W."/>
            <person name="Ilyukhin E."/>
        </authorList>
    </citation>
    <scope>NUCLEOTIDE SEQUENCE [LARGE SCALE GENOMIC DNA]</scope>
    <source>
        <strain evidence="2 3">M1-105</strain>
    </source>
</reference>
<gene>
    <name evidence="2" type="ORF">SLS56_004929</name>
</gene>
<dbReference type="PANTHER" id="PTHR28019">
    <property type="entry name" value="CELL MEMBRANE PROTEIN YLR413W-RELATED"/>
    <property type="match status" value="1"/>
</dbReference>
<protein>
    <recommendedName>
        <fullName evidence="4">Sur7 protein</fullName>
    </recommendedName>
</protein>
<name>A0ABR3SV07_9PEZI</name>
<dbReference type="InterPro" id="IPR052413">
    <property type="entry name" value="SUR7_domain"/>
</dbReference>
<sequence>MRVFSIVAVVCTAVATILSMLSLFAGWQPNFIEDADIMVLDISRYLQNQTAENTAIVYQQTGAITGGASVTTGKHQWYSIHIMNYCQGNFTSDGSRRLDECSKSTAFFAINPVSLASSKTLGPFQLSFSQTITDVGGKIENAYQAIFFFLCMGITATGLEFLLGAIIAVTDSRKLTHGTRVSLVNLGLACIALLGLGLSSGVITGVPIETVQKINDIGADIGISAKRGDKFLWIAWSSTVLMFITAIVWFMDYYVERKLLLREIEQMYAVGAMERNMGLRRRSMEPQLGHAVSPATAKYHDRYVTKIAKDALAHAAGITIAGAITK</sequence>
<dbReference type="Pfam" id="PF06687">
    <property type="entry name" value="SUR7"/>
    <property type="match status" value="1"/>
</dbReference>
<feature type="transmembrane region" description="Helical" evidence="1">
    <location>
        <begin position="181"/>
        <end position="203"/>
    </location>
</feature>
<dbReference type="InterPro" id="IPR009571">
    <property type="entry name" value="SUR7/Rim9-like_fungi"/>
</dbReference>
<feature type="transmembrane region" description="Helical" evidence="1">
    <location>
        <begin position="233"/>
        <end position="255"/>
    </location>
</feature>
<keyword evidence="3" id="KW-1185">Reference proteome</keyword>
<keyword evidence="1" id="KW-0472">Membrane</keyword>
<organism evidence="2 3">
    <name type="scientific">Neofusicoccum ribis</name>
    <dbReference type="NCBI Taxonomy" id="45134"/>
    <lineage>
        <taxon>Eukaryota</taxon>
        <taxon>Fungi</taxon>
        <taxon>Dikarya</taxon>
        <taxon>Ascomycota</taxon>
        <taxon>Pezizomycotina</taxon>
        <taxon>Dothideomycetes</taxon>
        <taxon>Dothideomycetes incertae sedis</taxon>
        <taxon>Botryosphaeriales</taxon>
        <taxon>Botryosphaeriaceae</taxon>
        <taxon>Neofusicoccum</taxon>
    </lineage>
</organism>